<feature type="transmembrane region" description="Helical" evidence="6">
    <location>
        <begin position="138"/>
        <end position="161"/>
    </location>
</feature>
<dbReference type="EMBL" id="JADKNH010000010">
    <property type="protein sequence ID" value="MBF4694653.1"/>
    <property type="molecule type" value="Genomic_DNA"/>
</dbReference>
<organism evidence="7 8">
    <name type="scientific">Fusibacter ferrireducens</name>
    <dbReference type="NCBI Taxonomy" id="2785058"/>
    <lineage>
        <taxon>Bacteria</taxon>
        <taxon>Bacillati</taxon>
        <taxon>Bacillota</taxon>
        <taxon>Clostridia</taxon>
        <taxon>Eubacteriales</taxon>
        <taxon>Eubacteriales Family XII. Incertae Sedis</taxon>
        <taxon>Fusibacter</taxon>
    </lineage>
</organism>
<evidence type="ECO:0000313" key="8">
    <source>
        <dbReference type="Proteomes" id="UP000614200"/>
    </source>
</evidence>
<evidence type="ECO:0000256" key="5">
    <source>
        <dbReference type="ARBA" id="ARBA00023136"/>
    </source>
</evidence>
<keyword evidence="8" id="KW-1185">Reference proteome</keyword>
<protein>
    <submittedName>
        <fullName evidence="7">LysE family transporter</fullName>
    </submittedName>
</protein>
<keyword evidence="3 6" id="KW-0812">Transmembrane</keyword>
<dbReference type="Pfam" id="PF01810">
    <property type="entry name" value="LysE"/>
    <property type="match status" value="1"/>
</dbReference>
<reference evidence="7 8" key="1">
    <citation type="submission" date="2020-11" db="EMBL/GenBank/DDBJ databases">
        <title>Fusibacter basophilias sp. nov.</title>
        <authorList>
            <person name="Qiu D."/>
        </authorList>
    </citation>
    <scope>NUCLEOTIDE SEQUENCE [LARGE SCALE GENOMIC DNA]</scope>
    <source>
        <strain evidence="7 8">Q10-2</strain>
    </source>
</reference>
<dbReference type="Proteomes" id="UP000614200">
    <property type="component" value="Unassembled WGS sequence"/>
</dbReference>
<feature type="transmembrane region" description="Helical" evidence="6">
    <location>
        <begin position="6"/>
        <end position="27"/>
    </location>
</feature>
<name>A0ABR9ZWX5_9FIRM</name>
<evidence type="ECO:0000256" key="4">
    <source>
        <dbReference type="ARBA" id="ARBA00022989"/>
    </source>
</evidence>
<feature type="transmembrane region" description="Helical" evidence="6">
    <location>
        <begin position="173"/>
        <end position="193"/>
    </location>
</feature>
<keyword evidence="4 6" id="KW-1133">Transmembrane helix</keyword>
<dbReference type="PANTHER" id="PTHR30086">
    <property type="entry name" value="ARGININE EXPORTER PROTEIN ARGO"/>
    <property type="match status" value="1"/>
</dbReference>
<feature type="transmembrane region" description="Helical" evidence="6">
    <location>
        <begin position="105"/>
        <end position="132"/>
    </location>
</feature>
<evidence type="ECO:0000256" key="2">
    <source>
        <dbReference type="ARBA" id="ARBA00022475"/>
    </source>
</evidence>
<sequence>MNFLSFMVYCIIVTFTPGPSNIMILSTVHNYGKNRAIEFVIGASIGFSIMIGISAVLNTFLVAVVPKIIGIMQIIGSLYMLYLAYKIYHMDVKSAENSKVVSVKFGFIMQLINPKVILFTMTVIPSFVLPYYNAWPQILGFALLISAIGCAAFLSWVAFGMLIQKHLEKHRKLANTLMSLFLVYSAIMVSGILS</sequence>
<dbReference type="InterPro" id="IPR001123">
    <property type="entry name" value="LeuE-type"/>
</dbReference>
<feature type="transmembrane region" description="Helical" evidence="6">
    <location>
        <begin position="68"/>
        <end position="85"/>
    </location>
</feature>
<comment type="caution">
    <text evidence="7">The sequence shown here is derived from an EMBL/GenBank/DDBJ whole genome shotgun (WGS) entry which is preliminary data.</text>
</comment>
<evidence type="ECO:0000256" key="6">
    <source>
        <dbReference type="SAM" id="Phobius"/>
    </source>
</evidence>
<gene>
    <name evidence="7" type="ORF">ISU02_16190</name>
</gene>
<proteinExistence type="predicted"/>
<evidence type="ECO:0000313" key="7">
    <source>
        <dbReference type="EMBL" id="MBF4694653.1"/>
    </source>
</evidence>
<evidence type="ECO:0000256" key="1">
    <source>
        <dbReference type="ARBA" id="ARBA00004651"/>
    </source>
</evidence>
<dbReference type="PANTHER" id="PTHR30086:SF20">
    <property type="entry name" value="ARGININE EXPORTER PROTEIN ARGO-RELATED"/>
    <property type="match status" value="1"/>
</dbReference>
<comment type="subcellular location">
    <subcellularLocation>
        <location evidence="1">Cell membrane</location>
        <topology evidence="1">Multi-pass membrane protein</topology>
    </subcellularLocation>
</comment>
<dbReference type="RefSeq" id="WP_194702895.1">
    <property type="nucleotide sequence ID" value="NZ_JADKNH010000010.1"/>
</dbReference>
<accession>A0ABR9ZWX5</accession>
<evidence type="ECO:0000256" key="3">
    <source>
        <dbReference type="ARBA" id="ARBA00022692"/>
    </source>
</evidence>
<keyword evidence="2" id="KW-1003">Cell membrane</keyword>
<feature type="transmembrane region" description="Helical" evidence="6">
    <location>
        <begin position="39"/>
        <end position="62"/>
    </location>
</feature>
<keyword evidence="5 6" id="KW-0472">Membrane</keyword>